<comment type="caution">
    <text evidence="6">The sequence shown here is derived from an EMBL/GenBank/DDBJ whole genome shotgun (WGS) entry which is preliminary data.</text>
</comment>
<dbReference type="SUPFAM" id="SSF49764">
    <property type="entry name" value="HSP20-like chaperones"/>
    <property type="match status" value="1"/>
</dbReference>
<dbReference type="EMBL" id="JBHRTK010000001">
    <property type="protein sequence ID" value="MFC3204623.1"/>
    <property type="molecule type" value="Genomic_DNA"/>
</dbReference>
<comment type="similarity">
    <text evidence="2 3">Belongs to the small heat shock protein (HSP20) family.</text>
</comment>
<dbReference type="InterPro" id="IPR008978">
    <property type="entry name" value="HSP20-like_chaperone"/>
</dbReference>
<feature type="region of interest" description="Disordered" evidence="4">
    <location>
        <begin position="131"/>
        <end position="166"/>
    </location>
</feature>
<sequence>MRTAYDFSPLYRSSIGFDRVFDLLENASRMPSAGNWPPYDIARTGEDTYRVTMAVAGFGPDELRITHEPNMLIVSGERTAEDNGDYLHRGIAGRPFERRFELADHVKVTEAGLVNGLLTIDLQREIPEEMKPRKIEIGSSGSKAGTGTGPKTTGTVSKPVAEKQAA</sequence>
<dbReference type="PANTHER" id="PTHR47062">
    <property type="match status" value="1"/>
</dbReference>
<accession>A0ABV7K7T9</accession>
<evidence type="ECO:0000313" key="7">
    <source>
        <dbReference type="Proteomes" id="UP001595583"/>
    </source>
</evidence>
<dbReference type="InterPro" id="IPR002068">
    <property type="entry name" value="A-crystallin/Hsp20_dom"/>
</dbReference>
<dbReference type="Proteomes" id="UP001595583">
    <property type="component" value="Unassembled WGS sequence"/>
</dbReference>
<evidence type="ECO:0000256" key="1">
    <source>
        <dbReference type="ARBA" id="ARBA00023016"/>
    </source>
</evidence>
<evidence type="ECO:0000256" key="2">
    <source>
        <dbReference type="PROSITE-ProRule" id="PRU00285"/>
    </source>
</evidence>
<evidence type="ECO:0000313" key="6">
    <source>
        <dbReference type="EMBL" id="MFC3204623.1"/>
    </source>
</evidence>
<protein>
    <submittedName>
        <fullName evidence="6">Hsp20 family protein</fullName>
    </submittedName>
</protein>
<name>A0ABV7K7T9_9HYPH</name>
<dbReference type="RefSeq" id="WP_378218021.1">
    <property type="nucleotide sequence ID" value="NZ_JBHRTK010000001.1"/>
</dbReference>
<evidence type="ECO:0000259" key="5">
    <source>
        <dbReference type="PROSITE" id="PS01031"/>
    </source>
</evidence>
<dbReference type="PROSITE" id="PS01031">
    <property type="entry name" value="SHSP"/>
    <property type="match status" value="1"/>
</dbReference>
<feature type="domain" description="SHSP" evidence="5">
    <location>
        <begin position="30"/>
        <end position="140"/>
    </location>
</feature>
<dbReference type="Gene3D" id="2.60.40.790">
    <property type="match status" value="1"/>
</dbReference>
<evidence type="ECO:0000256" key="3">
    <source>
        <dbReference type="RuleBase" id="RU003616"/>
    </source>
</evidence>
<keyword evidence="7" id="KW-1185">Reference proteome</keyword>
<feature type="compositionally biased region" description="Low complexity" evidence="4">
    <location>
        <begin position="138"/>
        <end position="158"/>
    </location>
</feature>
<organism evidence="6 7">
    <name type="scientific">Aquamicrobium soli</name>
    <dbReference type="NCBI Taxonomy" id="1811518"/>
    <lineage>
        <taxon>Bacteria</taxon>
        <taxon>Pseudomonadati</taxon>
        <taxon>Pseudomonadota</taxon>
        <taxon>Alphaproteobacteria</taxon>
        <taxon>Hyphomicrobiales</taxon>
        <taxon>Phyllobacteriaceae</taxon>
        <taxon>Aquamicrobium</taxon>
    </lineage>
</organism>
<dbReference type="Pfam" id="PF00011">
    <property type="entry name" value="HSP20"/>
    <property type="match status" value="1"/>
</dbReference>
<evidence type="ECO:0000256" key="4">
    <source>
        <dbReference type="SAM" id="MobiDB-lite"/>
    </source>
</evidence>
<dbReference type="InterPro" id="IPR037913">
    <property type="entry name" value="ACD_IbpA/B"/>
</dbReference>
<keyword evidence="1" id="KW-0346">Stress response</keyword>
<gene>
    <name evidence="6" type="ORF">ACFOHJ_00120</name>
</gene>
<dbReference type="CDD" id="cd06470">
    <property type="entry name" value="ACD_IbpA-B_like"/>
    <property type="match status" value="1"/>
</dbReference>
<dbReference type="PANTHER" id="PTHR47062:SF1">
    <property type="entry name" value="SMALL HEAT SHOCK PROTEIN IBPA"/>
    <property type="match status" value="1"/>
</dbReference>
<reference evidence="7" key="1">
    <citation type="journal article" date="2019" name="Int. J. Syst. Evol. Microbiol.">
        <title>The Global Catalogue of Microorganisms (GCM) 10K type strain sequencing project: providing services to taxonomists for standard genome sequencing and annotation.</title>
        <authorList>
            <consortium name="The Broad Institute Genomics Platform"/>
            <consortium name="The Broad Institute Genome Sequencing Center for Infectious Disease"/>
            <person name="Wu L."/>
            <person name="Ma J."/>
        </authorList>
    </citation>
    <scope>NUCLEOTIDE SEQUENCE [LARGE SCALE GENOMIC DNA]</scope>
    <source>
        <strain evidence="7">KCTC 52165</strain>
    </source>
</reference>
<proteinExistence type="inferred from homology"/>